<sequence length="160" mass="17141">MFTLLLYLLALSGLLISFGKDRHKTRLALIKGWKAFTNILPDFAVVLALIGIMLTYLSPHTIAALVGKNSGFPGMLASSIVGSITLIPGFVAFPLAKSLLDRGAGIMQMAVFVSTLMMVGVVTAPLESRYFGKKETILRNSLSYVFSFIVAIIIGMVVGA</sequence>
<keyword evidence="1" id="KW-1133">Transmembrane helix</keyword>
<evidence type="ECO:0000256" key="1">
    <source>
        <dbReference type="SAM" id="Phobius"/>
    </source>
</evidence>
<feature type="transmembrane region" description="Helical" evidence="1">
    <location>
        <begin position="43"/>
        <end position="67"/>
    </location>
</feature>
<keyword evidence="1" id="KW-0812">Transmembrane</keyword>
<name>A0A0S6UCT4_NEOTH</name>
<dbReference type="Proteomes" id="UP000063718">
    <property type="component" value="Unassembled WGS sequence"/>
</dbReference>
<protein>
    <submittedName>
        <fullName evidence="2">Predicted permeases</fullName>
    </submittedName>
</protein>
<reference evidence="2" key="1">
    <citation type="journal article" date="2014" name="Gene">
        <title>Genome-guided analysis of transformation efficiency and carbon dioxide assimilation by Moorella thermoacetica Y72.</title>
        <authorList>
            <person name="Tsukahara K."/>
            <person name="Kita A."/>
            <person name="Nakashimada Y."/>
            <person name="Hoshino T."/>
            <person name="Murakami K."/>
        </authorList>
    </citation>
    <scope>NUCLEOTIDE SEQUENCE [LARGE SCALE GENOMIC DNA]</scope>
    <source>
        <strain evidence="2">Y72</strain>
    </source>
</reference>
<proteinExistence type="predicted"/>
<gene>
    <name evidence="2" type="ORF">MTY_0771</name>
</gene>
<feature type="transmembrane region" description="Helical" evidence="1">
    <location>
        <begin position="138"/>
        <end position="158"/>
    </location>
</feature>
<keyword evidence="1" id="KW-0472">Membrane</keyword>
<evidence type="ECO:0000313" key="2">
    <source>
        <dbReference type="EMBL" id="GAF25438.1"/>
    </source>
</evidence>
<organism evidence="2">
    <name type="scientific">Moorella thermoacetica Y72</name>
    <dbReference type="NCBI Taxonomy" id="1325331"/>
    <lineage>
        <taxon>Bacteria</taxon>
        <taxon>Bacillati</taxon>
        <taxon>Bacillota</taxon>
        <taxon>Clostridia</taxon>
        <taxon>Neomoorellales</taxon>
        <taxon>Neomoorellaceae</taxon>
        <taxon>Neomoorella</taxon>
    </lineage>
</organism>
<accession>A0A0S6UCT4</accession>
<dbReference type="EMBL" id="DF238840">
    <property type="protein sequence ID" value="GAF25438.1"/>
    <property type="molecule type" value="Genomic_DNA"/>
</dbReference>
<feature type="transmembrane region" description="Helical" evidence="1">
    <location>
        <begin position="105"/>
        <end position="126"/>
    </location>
</feature>
<feature type="transmembrane region" description="Helical" evidence="1">
    <location>
        <begin position="74"/>
        <end position="93"/>
    </location>
</feature>
<dbReference type="RefSeq" id="WP_025773421.1">
    <property type="nucleotide sequence ID" value="NZ_DF238840.1"/>
</dbReference>
<dbReference type="AlphaFoldDB" id="A0A0S6UCT4"/>